<dbReference type="InterPro" id="IPR024735">
    <property type="entry name" value="TcpC"/>
</dbReference>
<name>A0ABY4NB91_9MICO</name>
<geneLocation type="plasmid" evidence="2 3">
    <name>pCBA3104-01</name>
</geneLocation>
<dbReference type="RefSeq" id="WP_249481236.1">
    <property type="nucleotide sequence ID" value="NZ_CP097219.1"/>
</dbReference>
<gene>
    <name evidence="2" type="ORF">M4486_19675</name>
</gene>
<organism evidence="2 3">
    <name type="scientific">Brachybacterium kimchii</name>
    <dbReference type="NCBI Taxonomy" id="2942909"/>
    <lineage>
        <taxon>Bacteria</taxon>
        <taxon>Bacillati</taxon>
        <taxon>Actinomycetota</taxon>
        <taxon>Actinomycetes</taxon>
        <taxon>Micrococcales</taxon>
        <taxon>Dermabacteraceae</taxon>
        <taxon>Brachybacterium</taxon>
    </lineage>
</organism>
<sequence>MLTLTRKKKEDTAPDLEDDEELETAADKNEKRKKFSLRPRNTDVTNSWTNGERLKSIASTGLAWVFIGCGPVALFGQALSGDSSGQTSTVQVQDAGDSQRVSEFASTFVTRYLSTQRGNEDQVTSMLAKGTDNSLSLASDPAAPTAVTPGQAVEISDGHWMVTVSSEQPGKKDEPSTLHYWQVPVITNDAGSMAAGALPSMVAAPTGGDLSVDRGSSVSDTDVSDTVTAFMQAYLAGQGEVSPLTSPGSQLSAVSPAPYTEVTVPSVESAQEAPEAPVEGDQIRTQITVTAIAADGTKTQLEYSLDLRYRDRWEVSAVNPTTPAASADHEGAQS</sequence>
<dbReference type="Proteomes" id="UP001055868">
    <property type="component" value="Plasmid pCBA3104-01"/>
</dbReference>
<evidence type="ECO:0000313" key="2">
    <source>
        <dbReference type="EMBL" id="UQN31812.1"/>
    </source>
</evidence>
<dbReference type="EMBL" id="CP097219">
    <property type="protein sequence ID" value="UQN31812.1"/>
    <property type="molecule type" value="Genomic_DNA"/>
</dbReference>
<proteinExistence type="predicted"/>
<feature type="region of interest" description="Disordered" evidence="1">
    <location>
        <begin position="1"/>
        <end position="42"/>
    </location>
</feature>
<evidence type="ECO:0000256" key="1">
    <source>
        <dbReference type="SAM" id="MobiDB-lite"/>
    </source>
</evidence>
<keyword evidence="3" id="KW-1185">Reference proteome</keyword>
<keyword evidence="2" id="KW-0614">Plasmid</keyword>
<reference evidence="2" key="1">
    <citation type="submission" date="2022-05" db="EMBL/GenBank/DDBJ databases">
        <title>Genomic analysis of Brachybacterium sp. CBA3104.</title>
        <authorList>
            <person name="Roh S.W."/>
            <person name="Kim Y.B."/>
            <person name="Kim Y."/>
        </authorList>
    </citation>
    <scope>NUCLEOTIDE SEQUENCE</scope>
    <source>
        <strain evidence="2">CBA3104</strain>
        <plasmid evidence="2">pCBA3104-01</plasmid>
    </source>
</reference>
<accession>A0ABY4NB91</accession>
<protein>
    <submittedName>
        <fullName evidence="2">Conjugal transfer protein</fullName>
    </submittedName>
</protein>
<feature type="compositionally biased region" description="Acidic residues" evidence="1">
    <location>
        <begin position="13"/>
        <end position="24"/>
    </location>
</feature>
<evidence type="ECO:0000313" key="3">
    <source>
        <dbReference type="Proteomes" id="UP001055868"/>
    </source>
</evidence>
<dbReference type="Pfam" id="PF12642">
    <property type="entry name" value="TpcC"/>
    <property type="match status" value="1"/>
</dbReference>